<reference evidence="1 3" key="2">
    <citation type="journal article" date="2018" name="Plant J.">
        <title>The Physcomitrella patens chromosome-scale assembly reveals moss genome structure and evolution.</title>
        <authorList>
            <person name="Lang D."/>
            <person name="Ullrich K.K."/>
            <person name="Murat F."/>
            <person name="Fuchs J."/>
            <person name="Jenkins J."/>
            <person name="Haas F.B."/>
            <person name="Piednoel M."/>
            <person name="Gundlach H."/>
            <person name="Van Bel M."/>
            <person name="Meyberg R."/>
            <person name="Vives C."/>
            <person name="Morata J."/>
            <person name="Symeonidi A."/>
            <person name="Hiss M."/>
            <person name="Muchero W."/>
            <person name="Kamisugi Y."/>
            <person name="Saleh O."/>
            <person name="Blanc G."/>
            <person name="Decker E.L."/>
            <person name="van Gessel N."/>
            <person name="Grimwood J."/>
            <person name="Hayes R.D."/>
            <person name="Graham S.W."/>
            <person name="Gunter L.E."/>
            <person name="McDaniel S.F."/>
            <person name="Hoernstein S.N.W."/>
            <person name="Larsson A."/>
            <person name="Li F.W."/>
            <person name="Perroud P.F."/>
            <person name="Phillips J."/>
            <person name="Ranjan P."/>
            <person name="Rokshar D.S."/>
            <person name="Rothfels C.J."/>
            <person name="Schneider L."/>
            <person name="Shu S."/>
            <person name="Stevenson D.W."/>
            <person name="Thummler F."/>
            <person name="Tillich M."/>
            <person name="Villarreal Aguilar J.C."/>
            <person name="Widiez T."/>
            <person name="Wong G.K."/>
            <person name="Wymore A."/>
            <person name="Zhang Y."/>
            <person name="Zimmer A.D."/>
            <person name="Quatrano R.S."/>
            <person name="Mayer K.F.X."/>
            <person name="Goodstein D."/>
            <person name="Casacuberta J.M."/>
            <person name="Vandepoele K."/>
            <person name="Reski R."/>
            <person name="Cuming A.C."/>
            <person name="Tuskan G.A."/>
            <person name="Maumus F."/>
            <person name="Salse J."/>
            <person name="Schmutz J."/>
            <person name="Rensing S.A."/>
        </authorList>
    </citation>
    <scope>NUCLEOTIDE SEQUENCE [LARGE SCALE GENOMIC DNA]</scope>
    <source>
        <strain evidence="2 3">cv. Gransden 2004</strain>
    </source>
</reference>
<keyword evidence="3" id="KW-1185">Reference proteome</keyword>
<dbReference type="EMBL" id="ABEU02000001">
    <property type="protein sequence ID" value="PNR63060.1"/>
    <property type="molecule type" value="Genomic_DNA"/>
</dbReference>
<gene>
    <name evidence="1" type="ORF">PHYPA_001485</name>
</gene>
<protein>
    <submittedName>
        <fullName evidence="1 2">Uncharacterized protein</fullName>
    </submittedName>
</protein>
<sequence>MVITFLPCFKTHCSTSLKHLKRECLRHLIKFGKMHELREEFDALLQEIHKDLLELSQEQIKLLKIHGL</sequence>
<reference evidence="1 3" key="1">
    <citation type="journal article" date="2008" name="Science">
        <title>The Physcomitrella genome reveals evolutionary insights into the conquest of land by plants.</title>
        <authorList>
            <person name="Rensing S."/>
            <person name="Lang D."/>
            <person name="Zimmer A."/>
            <person name="Terry A."/>
            <person name="Salamov A."/>
            <person name="Shapiro H."/>
            <person name="Nishiyama T."/>
            <person name="Perroud P.-F."/>
            <person name="Lindquist E."/>
            <person name="Kamisugi Y."/>
            <person name="Tanahashi T."/>
            <person name="Sakakibara K."/>
            <person name="Fujita T."/>
            <person name="Oishi K."/>
            <person name="Shin-I T."/>
            <person name="Kuroki Y."/>
            <person name="Toyoda A."/>
            <person name="Suzuki Y."/>
            <person name="Hashimoto A."/>
            <person name="Yamaguchi K."/>
            <person name="Sugano A."/>
            <person name="Kohara Y."/>
            <person name="Fujiyama A."/>
            <person name="Anterola A."/>
            <person name="Aoki S."/>
            <person name="Ashton N."/>
            <person name="Barbazuk W.B."/>
            <person name="Barker E."/>
            <person name="Bennetzen J."/>
            <person name="Bezanilla M."/>
            <person name="Blankenship R."/>
            <person name="Cho S.H."/>
            <person name="Dutcher S."/>
            <person name="Estelle M."/>
            <person name="Fawcett J.A."/>
            <person name="Gundlach H."/>
            <person name="Hanada K."/>
            <person name="Heyl A."/>
            <person name="Hicks K.A."/>
            <person name="Hugh J."/>
            <person name="Lohr M."/>
            <person name="Mayer K."/>
            <person name="Melkozernov A."/>
            <person name="Murata T."/>
            <person name="Nelson D."/>
            <person name="Pils B."/>
            <person name="Prigge M."/>
            <person name="Reiss B."/>
            <person name="Renner T."/>
            <person name="Rombauts S."/>
            <person name="Rushton P."/>
            <person name="Sanderfoot A."/>
            <person name="Schween G."/>
            <person name="Shiu S.-H."/>
            <person name="Stueber K."/>
            <person name="Theodoulou F.L."/>
            <person name="Tu H."/>
            <person name="Van de Peer Y."/>
            <person name="Verrier P.J."/>
            <person name="Waters E."/>
            <person name="Wood A."/>
            <person name="Yang L."/>
            <person name="Cove D."/>
            <person name="Cuming A."/>
            <person name="Hasebe M."/>
            <person name="Lucas S."/>
            <person name="Mishler D.B."/>
            <person name="Reski R."/>
            <person name="Grigoriev I."/>
            <person name="Quatrano R.S."/>
            <person name="Boore J.L."/>
        </authorList>
    </citation>
    <scope>NUCLEOTIDE SEQUENCE [LARGE SCALE GENOMIC DNA]</scope>
    <source>
        <strain evidence="2 3">cv. Gransden 2004</strain>
    </source>
</reference>
<evidence type="ECO:0000313" key="2">
    <source>
        <dbReference type="EnsemblPlants" id="PAC:32970205.CDS.1"/>
    </source>
</evidence>
<name>A0A2K1LAK5_PHYPA</name>
<evidence type="ECO:0000313" key="3">
    <source>
        <dbReference type="Proteomes" id="UP000006727"/>
    </source>
</evidence>
<organism evidence="1">
    <name type="scientific">Physcomitrium patens</name>
    <name type="common">Spreading-leaved earth moss</name>
    <name type="synonym">Physcomitrella patens</name>
    <dbReference type="NCBI Taxonomy" id="3218"/>
    <lineage>
        <taxon>Eukaryota</taxon>
        <taxon>Viridiplantae</taxon>
        <taxon>Streptophyta</taxon>
        <taxon>Embryophyta</taxon>
        <taxon>Bryophyta</taxon>
        <taxon>Bryophytina</taxon>
        <taxon>Bryopsida</taxon>
        <taxon>Funariidae</taxon>
        <taxon>Funariales</taxon>
        <taxon>Funariaceae</taxon>
        <taxon>Physcomitrium</taxon>
    </lineage>
</organism>
<evidence type="ECO:0000313" key="1">
    <source>
        <dbReference type="EMBL" id="PNR63060.1"/>
    </source>
</evidence>
<proteinExistence type="predicted"/>
<reference evidence="2" key="3">
    <citation type="submission" date="2020-12" db="UniProtKB">
        <authorList>
            <consortium name="EnsemblPlants"/>
        </authorList>
    </citation>
    <scope>IDENTIFICATION</scope>
</reference>
<dbReference type="Proteomes" id="UP000006727">
    <property type="component" value="Chromosome 1"/>
</dbReference>
<accession>A0A2K1LAK5</accession>
<dbReference type="AlphaFoldDB" id="A0A2K1LAK5"/>
<dbReference type="PaxDb" id="3218-PP1S249_71V6.1"/>
<dbReference type="Gramene" id="Pp3c1_32380V3.1">
    <property type="protein sequence ID" value="PAC:32970205.CDS.1"/>
    <property type="gene ID" value="Pp3c1_32380"/>
</dbReference>
<dbReference type="InParanoid" id="A0A2K1LAK5"/>
<dbReference type="EnsemblPlants" id="Pp3c1_32380V3.1">
    <property type="protein sequence ID" value="PAC:32970205.CDS.1"/>
    <property type="gene ID" value="Pp3c1_32380"/>
</dbReference>